<sequence>MALSEYDIVYKSQKAIKGSFLAEQLAHHPLGDYQPLLHEFLDEHIMLVDEIGLKVESDEWKLWFDGASNLLENRIGTILASLEGQYFPFSARLGFDCTSNMVEYEACALGIMMAIEHQVKTLMVFGDSVLVIYQLCKEWEMRDAKLIPYHNHIMEISEHFNKITFLHVPRPCCPCSK</sequence>
<dbReference type="Proteomes" id="UP000257109">
    <property type="component" value="Unassembled WGS sequence"/>
</dbReference>
<dbReference type="InterPro" id="IPR002156">
    <property type="entry name" value="RNaseH_domain"/>
</dbReference>
<feature type="non-terminal residue" evidence="2">
    <location>
        <position position="1"/>
    </location>
</feature>
<accession>A0A371ENZ3</accession>
<feature type="domain" description="RNase H type-1" evidence="1">
    <location>
        <begin position="74"/>
        <end position="172"/>
    </location>
</feature>
<dbReference type="AlphaFoldDB" id="A0A371ENZ3"/>
<evidence type="ECO:0000313" key="3">
    <source>
        <dbReference type="Proteomes" id="UP000257109"/>
    </source>
</evidence>
<evidence type="ECO:0000259" key="1">
    <source>
        <dbReference type="Pfam" id="PF13456"/>
    </source>
</evidence>
<dbReference type="PANTHER" id="PTHR48475">
    <property type="entry name" value="RIBONUCLEASE H"/>
    <property type="match status" value="1"/>
</dbReference>
<comment type="caution">
    <text evidence="2">The sequence shown here is derived from an EMBL/GenBank/DDBJ whole genome shotgun (WGS) entry which is preliminary data.</text>
</comment>
<name>A0A371ENZ3_MUCPR</name>
<evidence type="ECO:0000313" key="2">
    <source>
        <dbReference type="EMBL" id="RDX67767.1"/>
    </source>
</evidence>
<proteinExistence type="predicted"/>
<dbReference type="InterPro" id="IPR036397">
    <property type="entry name" value="RNaseH_sf"/>
</dbReference>
<dbReference type="STRING" id="157652.A0A371ENZ3"/>
<organism evidence="2 3">
    <name type="scientific">Mucuna pruriens</name>
    <name type="common">Velvet bean</name>
    <name type="synonym">Dolichos pruriens</name>
    <dbReference type="NCBI Taxonomy" id="157652"/>
    <lineage>
        <taxon>Eukaryota</taxon>
        <taxon>Viridiplantae</taxon>
        <taxon>Streptophyta</taxon>
        <taxon>Embryophyta</taxon>
        <taxon>Tracheophyta</taxon>
        <taxon>Spermatophyta</taxon>
        <taxon>Magnoliopsida</taxon>
        <taxon>eudicotyledons</taxon>
        <taxon>Gunneridae</taxon>
        <taxon>Pentapetalae</taxon>
        <taxon>rosids</taxon>
        <taxon>fabids</taxon>
        <taxon>Fabales</taxon>
        <taxon>Fabaceae</taxon>
        <taxon>Papilionoideae</taxon>
        <taxon>50 kb inversion clade</taxon>
        <taxon>NPAAA clade</taxon>
        <taxon>indigoferoid/millettioid clade</taxon>
        <taxon>Phaseoleae</taxon>
        <taxon>Mucuna</taxon>
    </lineage>
</organism>
<dbReference type="SUPFAM" id="SSF53098">
    <property type="entry name" value="Ribonuclease H-like"/>
    <property type="match status" value="1"/>
</dbReference>
<reference evidence="2" key="1">
    <citation type="submission" date="2018-05" db="EMBL/GenBank/DDBJ databases">
        <title>Draft genome of Mucuna pruriens seed.</title>
        <authorList>
            <person name="Nnadi N.E."/>
            <person name="Vos R."/>
            <person name="Hasami M.H."/>
            <person name="Devisetty U.K."/>
            <person name="Aguiy J.C."/>
        </authorList>
    </citation>
    <scope>NUCLEOTIDE SEQUENCE [LARGE SCALE GENOMIC DNA]</scope>
    <source>
        <strain evidence="2">JCA_2017</strain>
    </source>
</reference>
<dbReference type="PANTHER" id="PTHR48475:SF1">
    <property type="entry name" value="RNASE H TYPE-1 DOMAIN-CONTAINING PROTEIN"/>
    <property type="match status" value="1"/>
</dbReference>
<keyword evidence="3" id="KW-1185">Reference proteome</keyword>
<dbReference type="CDD" id="cd09279">
    <property type="entry name" value="RNase_HI_like"/>
    <property type="match status" value="1"/>
</dbReference>
<gene>
    <name evidence="2" type="ORF">CR513_53309</name>
</gene>
<dbReference type="Gene3D" id="3.30.420.10">
    <property type="entry name" value="Ribonuclease H-like superfamily/Ribonuclease H"/>
    <property type="match status" value="1"/>
</dbReference>
<protein>
    <recommendedName>
        <fullName evidence="1">RNase H type-1 domain-containing protein</fullName>
    </recommendedName>
</protein>
<dbReference type="EMBL" id="QJKJ01012849">
    <property type="protein sequence ID" value="RDX67767.1"/>
    <property type="molecule type" value="Genomic_DNA"/>
</dbReference>
<dbReference type="GO" id="GO:0004523">
    <property type="term" value="F:RNA-DNA hybrid ribonuclease activity"/>
    <property type="evidence" value="ECO:0007669"/>
    <property type="project" value="InterPro"/>
</dbReference>
<dbReference type="Pfam" id="PF13456">
    <property type="entry name" value="RVT_3"/>
    <property type="match status" value="1"/>
</dbReference>
<dbReference type="OrthoDB" id="2139127at2759"/>
<dbReference type="InterPro" id="IPR012337">
    <property type="entry name" value="RNaseH-like_sf"/>
</dbReference>
<dbReference type="GO" id="GO:0003676">
    <property type="term" value="F:nucleic acid binding"/>
    <property type="evidence" value="ECO:0007669"/>
    <property type="project" value="InterPro"/>
</dbReference>